<feature type="domain" description="F5/8 type C" evidence="7">
    <location>
        <begin position="351"/>
        <end position="487"/>
    </location>
</feature>
<reference evidence="8 9" key="1">
    <citation type="submission" date="2020-09" db="EMBL/GenBank/DDBJ databases">
        <title>Novel species of Mucilaginibacter isolated from a glacier on the Tibetan Plateau.</title>
        <authorList>
            <person name="Liu Q."/>
            <person name="Xin Y.-H."/>
        </authorList>
    </citation>
    <scope>NUCLEOTIDE SEQUENCE [LARGE SCALE GENOMIC DNA]</scope>
    <source>
        <strain evidence="8 9">CGMCC 1.13878</strain>
    </source>
</reference>
<dbReference type="Pfam" id="PF00754">
    <property type="entry name" value="F5_F8_type_C"/>
    <property type="match status" value="1"/>
</dbReference>
<accession>A0ABR7X2D7</accession>
<comment type="caution">
    <text evidence="8">The sequence shown here is derived from an EMBL/GenBank/DDBJ whole genome shotgun (WGS) entry which is preliminary data.</text>
</comment>
<dbReference type="EMBL" id="JACWMW010000001">
    <property type="protein sequence ID" value="MBD1384758.1"/>
    <property type="molecule type" value="Genomic_DNA"/>
</dbReference>
<evidence type="ECO:0000313" key="8">
    <source>
        <dbReference type="EMBL" id="MBD1384758.1"/>
    </source>
</evidence>
<dbReference type="InterPro" id="IPR057739">
    <property type="entry name" value="Glyco_hydro_29_N"/>
</dbReference>
<dbReference type="SUPFAM" id="SSF49785">
    <property type="entry name" value="Galactose-binding domain-like"/>
    <property type="match status" value="1"/>
</dbReference>
<dbReference type="Proteomes" id="UP000618754">
    <property type="component" value="Unassembled WGS sequence"/>
</dbReference>
<keyword evidence="3 6" id="KW-0732">Signal</keyword>
<dbReference type="Gene3D" id="3.20.20.80">
    <property type="entry name" value="Glycosidases"/>
    <property type="match status" value="1"/>
</dbReference>
<dbReference type="InterPro" id="IPR000421">
    <property type="entry name" value="FA58C"/>
</dbReference>
<evidence type="ECO:0000313" key="9">
    <source>
        <dbReference type="Proteomes" id="UP000618754"/>
    </source>
</evidence>
<proteinExistence type="inferred from homology"/>
<dbReference type="Gene3D" id="2.60.120.260">
    <property type="entry name" value="Galactose-binding domain-like"/>
    <property type="match status" value="1"/>
</dbReference>
<name>A0ABR7X2D7_9SPHI</name>
<dbReference type="InterPro" id="IPR017853">
    <property type="entry name" value="GH"/>
</dbReference>
<sequence>MKYLSLLLLLAASSAFAQPAPKPYGPLPTQGQLNWQETGMYCLIHWGPDTYTDKEWGYGDEDPKLVNPSNFDAMQIVGAAKAGGFKGIIVVAKHHDGFCLWPTKTTEHNISKSPYKNGKGDILREYREACDKMGMKMGVYCSPWDRNSALYGKPEYVTEVYRKQLKELYTNYGPLFITWHDGANGGDGYYGGAREVRKIERSTYYGWDETWGIARKLQPNAVIFGDVGPDIRWVGNERGQAGETSWATYTPHAPDAGKKPGNGYVKDYEGTEGHRDGEFWMPAECDVALRPGWFYHKRQDDSVKTPQKLLSLYYQSVGRGAALDLGLSPDRTGQLNTNDVQSLKQFGDVLRRTFALNLAKGATLTASNTRGNNKTKYGAASLLVDSRYTYWATDDKVKTPELVLDMHQPKTFNIIRLRENIKLGQRVEEVAVDAWQDGKWEEIAKATSIGGNRLIRLQNDVSASKVRLRITKSPVCIALSDFGLYKEAKLNDVAFLIDNSKPPKF</sequence>
<keyword evidence="9" id="KW-1185">Reference proteome</keyword>
<evidence type="ECO:0000256" key="6">
    <source>
        <dbReference type="SAM" id="SignalP"/>
    </source>
</evidence>
<evidence type="ECO:0000259" key="7">
    <source>
        <dbReference type="PROSITE" id="PS50022"/>
    </source>
</evidence>
<dbReference type="PROSITE" id="PS50022">
    <property type="entry name" value="FA58C_3"/>
    <property type="match status" value="1"/>
</dbReference>
<evidence type="ECO:0000256" key="3">
    <source>
        <dbReference type="ARBA" id="ARBA00022729"/>
    </source>
</evidence>
<dbReference type="InterPro" id="IPR008979">
    <property type="entry name" value="Galactose-bd-like_sf"/>
</dbReference>
<dbReference type="SUPFAM" id="SSF51445">
    <property type="entry name" value="(Trans)glycosidases"/>
    <property type="match status" value="1"/>
</dbReference>
<comment type="similarity">
    <text evidence="1">Belongs to the glycosyl hydrolase 29 family.</text>
</comment>
<gene>
    <name evidence="8" type="ORF">IDJ75_05670</name>
</gene>
<dbReference type="RefSeq" id="WP_191174610.1">
    <property type="nucleotide sequence ID" value="NZ_JACWMW010000001.1"/>
</dbReference>
<protein>
    <recommendedName>
        <fullName evidence="2">alpha-L-fucosidase</fullName>
        <ecNumber evidence="2">3.2.1.51</ecNumber>
    </recommendedName>
</protein>
<dbReference type="SMART" id="SM00812">
    <property type="entry name" value="Alpha_L_fucos"/>
    <property type="match status" value="1"/>
</dbReference>
<evidence type="ECO:0000256" key="4">
    <source>
        <dbReference type="ARBA" id="ARBA00022801"/>
    </source>
</evidence>
<evidence type="ECO:0000256" key="1">
    <source>
        <dbReference type="ARBA" id="ARBA00007951"/>
    </source>
</evidence>
<evidence type="ECO:0000256" key="2">
    <source>
        <dbReference type="ARBA" id="ARBA00012662"/>
    </source>
</evidence>
<feature type="chain" id="PRO_5045991705" description="alpha-L-fucosidase" evidence="6">
    <location>
        <begin position="18"/>
        <end position="505"/>
    </location>
</feature>
<feature type="signal peptide" evidence="6">
    <location>
        <begin position="1"/>
        <end position="17"/>
    </location>
</feature>
<dbReference type="PANTHER" id="PTHR10030">
    <property type="entry name" value="ALPHA-L-FUCOSIDASE"/>
    <property type="match status" value="1"/>
</dbReference>
<dbReference type="Pfam" id="PF01120">
    <property type="entry name" value="Alpha_L_fucos"/>
    <property type="match status" value="1"/>
</dbReference>
<evidence type="ECO:0000256" key="5">
    <source>
        <dbReference type="ARBA" id="ARBA00023295"/>
    </source>
</evidence>
<keyword evidence="4" id="KW-0378">Hydrolase</keyword>
<organism evidence="8 9">
    <name type="scientific">Mucilaginibacter rigui</name>
    <dbReference type="NCBI Taxonomy" id="534635"/>
    <lineage>
        <taxon>Bacteria</taxon>
        <taxon>Pseudomonadati</taxon>
        <taxon>Bacteroidota</taxon>
        <taxon>Sphingobacteriia</taxon>
        <taxon>Sphingobacteriales</taxon>
        <taxon>Sphingobacteriaceae</taxon>
        <taxon>Mucilaginibacter</taxon>
    </lineage>
</organism>
<keyword evidence="5" id="KW-0326">Glycosidase</keyword>
<dbReference type="PANTHER" id="PTHR10030:SF37">
    <property type="entry name" value="ALPHA-L-FUCOSIDASE-RELATED"/>
    <property type="match status" value="1"/>
</dbReference>
<dbReference type="InterPro" id="IPR000933">
    <property type="entry name" value="Glyco_hydro_29"/>
</dbReference>
<dbReference type="EC" id="3.2.1.51" evidence="2"/>